<feature type="transmembrane region" description="Helical" evidence="7">
    <location>
        <begin position="231"/>
        <end position="248"/>
    </location>
</feature>
<keyword evidence="5 7" id="KW-1133">Transmembrane helix</keyword>
<name>A0A7H8NIF7_9ACTN</name>
<evidence type="ECO:0000256" key="5">
    <source>
        <dbReference type="ARBA" id="ARBA00022989"/>
    </source>
</evidence>
<dbReference type="Pfam" id="PF06762">
    <property type="entry name" value="LMF1"/>
    <property type="match status" value="1"/>
</dbReference>
<evidence type="ECO:0000313" key="10">
    <source>
        <dbReference type="EMBL" id="QKW54155.1"/>
    </source>
</evidence>
<proteinExistence type="inferred from homology"/>
<comment type="similarity">
    <text evidence="2">Belongs to the lipase maturation factor family.</text>
</comment>
<evidence type="ECO:0000259" key="8">
    <source>
        <dbReference type="Pfam" id="PF06762"/>
    </source>
</evidence>
<dbReference type="RefSeq" id="WP_176165797.1">
    <property type="nucleotide sequence ID" value="NZ_CP054929.1"/>
</dbReference>
<comment type="subcellular location">
    <subcellularLocation>
        <location evidence="1">Endoplasmic reticulum membrane</location>
        <topology evidence="1">Multi-pass membrane protein</topology>
    </subcellularLocation>
</comment>
<accession>A0A7H8NIF7</accession>
<sequence length="492" mass="55416">MEWFTADGYWWSRLAFQRALAALYLTAFLAAALQFRALLGERGLTPIPRFVARVPFRAAPSLFHLSYSDRRFAAVAWFGVALSAAVLVGCADAVPLWAGVLMWAALWALYLSIVNVGQTWYGFGWESLLLEAGFLAVFLGNARVGPPVLVLWLVRWLLFRVEFGAGLIKMRGDRCWRELTCLDYHHETQPMPGPLSWFFHRLPKPLHRVETAANHVAQLVVPFALFTPQPVATWAALAVIVTQVWLVLSGNFAWLNWITIALALTAVDGHLIGDLLTLSDPAERGDPPLWFTVLVLAATALVVVLSYWPARNLVARRQRMNASFNPFHIAGAYGAFGSVNRHRHEVVIEGTDDPPGTPEPRWRAYEFKGKPGDPRRVPRPCAPYHRRLDWMMWFAAMSPAFARPWFAPLLGKLLEGDRATLRLLRTNPFPDAPPAQVRARRYAYRFTTWRELRETGQWWHRTPAGAYLPPVTLETLSATARRAGFAPPPEGP</sequence>
<keyword evidence="6 7" id="KW-0472">Membrane</keyword>
<dbReference type="GO" id="GO:0051604">
    <property type="term" value="P:protein maturation"/>
    <property type="evidence" value="ECO:0007669"/>
    <property type="project" value="InterPro"/>
</dbReference>
<reference evidence="10 11" key="1">
    <citation type="submission" date="2020-06" db="EMBL/GenBank/DDBJ databases">
        <title>Genome mining for natural products.</title>
        <authorList>
            <person name="Zhang B."/>
            <person name="Shi J."/>
            <person name="Ge H."/>
        </authorList>
    </citation>
    <scope>NUCLEOTIDE SEQUENCE [LARGE SCALE GENOMIC DNA]</scope>
    <source>
        <strain evidence="10 11">NA00687</strain>
    </source>
</reference>
<dbReference type="Pfam" id="PF25179">
    <property type="entry name" value="LMF1_C"/>
    <property type="match status" value="1"/>
</dbReference>
<evidence type="ECO:0000256" key="7">
    <source>
        <dbReference type="SAM" id="Phobius"/>
    </source>
</evidence>
<feature type="transmembrane region" description="Helical" evidence="7">
    <location>
        <begin position="20"/>
        <end position="39"/>
    </location>
</feature>
<evidence type="ECO:0000259" key="9">
    <source>
        <dbReference type="Pfam" id="PF25179"/>
    </source>
</evidence>
<protein>
    <submittedName>
        <fullName evidence="10">Lipase maturation factor family protein</fullName>
    </submittedName>
</protein>
<dbReference type="PANTHER" id="PTHR14463">
    <property type="entry name" value="LIPASE MATURATION FACTOR"/>
    <property type="match status" value="1"/>
</dbReference>
<organism evidence="10 11">
    <name type="scientific">Streptomyces buecherae</name>
    <dbReference type="NCBI Taxonomy" id="2763006"/>
    <lineage>
        <taxon>Bacteria</taxon>
        <taxon>Bacillati</taxon>
        <taxon>Actinomycetota</taxon>
        <taxon>Actinomycetes</taxon>
        <taxon>Kitasatosporales</taxon>
        <taxon>Streptomycetaceae</taxon>
        <taxon>Streptomyces</taxon>
    </lineage>
</organism>
<feature type="transmembrane region" description="Helical" evidence="7">
    <location>
        <begin position="100"/>
        <end position="121"/>
    </location>
</feature>
<evidence type="ECO:0000256" key="2">
    <source>
        <dbReference type="ARBA" id="ARBA00005512"/>
    </source>
</evidence>
<feature type="transmembrane region" description="Helical" evidence="7">
    <location>
        <begin position="72"/>
        <end position="94"/>
    </location>
</feature>
<dbReference type="PANTHER" id="PTHR14463:SF10">
    <property type="entry name" value="LIPASE MATURATION FACTOR 1"/>
    <property type="match status" value="1"/>
</dbReference>
<dbReference type="AlphaFoldDB" id="A0A7H8NIF7"/>
<evidence type="ECO:0000256" key="6">
    <source>
        <dbReference type="ARBA" id="ARBA00023136"/>
    </source>
</evidence>
<dbReference type="EMBL" id="CP054929">
    <property type="protein sequence ID" value="QKW54155.1"/>
    <property type="molecule type" value="Genomic_DNA"/>
</dbReference>
<feature type="transmembrane region" description="Helical" evidence="7">
    <location>
        <begin position="289"/>
        <end position="310"/>
    </location>
</feature>
<evidence type="ECO:0000256" key="4">
    <source>
        <dbReference type="ARBA" id="ARBA00022824"/>
    </source>
</evidence>
<dbReference type="InterPro" id="IPR009613">
    <property type="entry name" value="LMF"/>
</dbReference>
<feature type="transmembrane region" description="Helical" evidence="7">
    <location>
        <begin position="128"/>
        <end position="154"/>
    </location>
</feature>
<dbReference type="InterPro" id="IPR057433">
    <property type="entry name" value="LMF1/2_C"/>
</dbReference>
<evidence type="ECO:0000256" key="1">
    <source>
        <dbReference type="ARBA" id="ARBA00004477"/>
    </source>
</evidence>
<keyword evidence="11" id="KW-1185">Reference proteome</keyword>
<keyword evidence="3 7" id="KW-0812">Transmembrane</keyword>
<keyword evidence="4" id="KW-0256">Endoplasmic reticulum</keyword>
<evidence type="ECO:0000256" key="3">
    <source>
        <dbReference type="ARBA" id="ARBA00022692"/>
    </source>
</evidence>
<feature type="domain" description="Lipase maturation factor 1/2 N-terminal" evidence="8">
    <location>
        <begin position="121"/>
        <end position="270"/>
    </location>
</feature>
<evidence type="ECO:0000313" key="11">
    <source>
        <dbReference type="Proteomes" id="UP000509303"/>
    </source>
</evidence>
<dbReference type="InterPro" id="IPR057434">
    <property type="entry name" value="LMF1/2_N"/>
</dbReference>
<gene>
    <name evidence="10" type="ORF">HUT08_01490</name>
</gene>
<feature type="transmembrane region" description="Helical" evidence="7">
    <location>
        <begin position="255"/>
        <end position="277"/>
    </location>
</feature>
<dbReference type="Proteomes" id="UP000509303">
    <property type="component" value="Chromosome"/>
</dbReference>
<feature type="domain" description="Lipase maturation factor 1/2 C-terminal" evidence="9">
    <location>
        <begin position="330"/>
        <end position="469"/>
    </location>
</feature>